<reference evidence="2 3" key="1">
    <citation type="submission" date="2018-06" db="EMBL/GenBank/DDBJ databases">
        <authorList>
            <consortium name="Pathogen Informatics"/>
            <person name="Doyle S."/>
        </authorList>
    </citation>
    <scope>NUCLEOTIDE SEQUENCE [LARGE SCALE GENOMIC DNA]</scope>
    <source>
        <strain evidence="2 3">NCTC13148</strain>
    </source>
</reference>
<sequence length="72" mass="7582">MHVRQRLSQGVVETPVGAGNRFGARPLDGVEGGHNDRLPPQVLDQGSGQHDALVVCMASSVSNWTACRSGQS</sequence>
<feature type="region of interest" description="Disordered" evidence="1">
    <location>
        <begin position="1"/>
        <end position="46"/>
    </location>
</feature>
<evidence type="ECO:0000313" key="2">
    <source>
        <dbReference type="EMBL" id="STL60477.1"/>
    </source>
</evidence>
<accession>A0A377BCX8</accession>
<organism evidence="2 3">
    <name type="scientific">Escherichia coli</name>
    <dbReference type="NCBI Taxonomy" id="562"/>
    <lineage>
        <taxon>Bacteria</taxon>
        <taxon>Pseudomonadati</taxon>
        <taxon>Pseudomonadota</taxon>
        <taxon>Gammaproteobacteria</taxon>
        <taxon>Enterobacterales</taxon>
        <taxon>Enterobacteriaceae</taxon>
        <taxon>Escherichia</taxon>
    </lineage>
</organism>
<protein>
    <submittedName>
        <fullName evidence="2">Uncharacterized protein</fullName>
    </submittedName>
</protein>
<dbReference type="AlphaFoldDB" id="A0A377BCX8"/>
<evidence type="ECO:0000256" key="1">
    <source>
        <dbReference type="SAM" id="MobiDB-lite"/>
    </source>
</evidence>
<dbReference type="Proteomes" id="UP000254255">
    <property type="component" value="Unassembled WGS sequence"/>
</dbReference>
<proteinExistence type="predicted"/>
<gene>
    <name evidence="2" type="ORF">NCTC13148_00138</name>
</gene>
<name>A0A377BCX8_ECOLX</name>
<dbReference type="EMBL" id="UGET01000002">
    <property type="protein sequence ID" value="STL60477.1"/>
    <property type="molecule type" value="Genomic_DNA"/>
</dbReference>
<evidence type="ECO:0000313" key="3">
    <source>
        <dbReference type="Proteomes" id="UP000254255"/>
    </source>
</evidence>